<evidence type="ECO:0000313" key="6">
    <source>
        <dbReference type="EMBL" id="GKV39839.1"/>
    </source>
</evidence>
<dbReference type="SUPFAM" id="SSF53098">
    <property type="entry name" value="Ribonuclease H-like"/>
    <property type="match status" value="1"/>
</dbReference>
<dbReference type="GO" id="GO:0003676">
    <property type="term" value="F:nucleic acid binding"/>
    <property type="evidence" value="ECO:0007669"/>
    <property type="project" value="InterPro"/>
</dbReference>
<dbReference type="CDD" id="cd01650">
    <property type="entry name" value="RT_nLTR_like"/>
    <property type="match status" value="1"/>
</dbReference>
<feature type="compositionally biased region" description="Polar residues" evidence="2">
    <location>
        <begin position="541"/>
        <end position="604"/>
    </location>
</feature>
<dbReference type="Pfam" id="PF03372">
    <property type="entry name" value="Exo_endo_phos"/>
    <property type="match status" value="1"/>
</dbReference>
<dbReference type="PROSITE" id="PS50158">
    <property type="entry name" value="ZF_CCHC"/>
    <property type="match status" value="1"/>
</dbReference>
<dbReference type="Pfam" id="PF00078">
    <property type="entry name" value="RVT_1"/>
    <property type="match status" value="1"/>
</dbReference>
<feature type="compositionally biased region" description="Basic and acidic residues" evidence="2">
    <location>
        <begin position="642"/>
        <end position="658"/>
    </location>
</feature>
<dbReference type="InterPro" id="IPR005135">
    <property type="entry name" value="Endo/exonuclease/phosphatase"/>
</dbReference>
<evidence type="ECO:0000259" key="5">
    <source>
        <dbReference type="PROSITE" id="PS50879"/>
    </source>
</evidence>
<protein>
    <recommendedName>
        <fullName evidence="8">Reverse transcriptase</fullName>
    </recommendedName>
</protein>
<dbReference type="PANTHER" id="PTHR33116">
    <property type="entry name" value="REVERSE TRANSCRIPTASE ZINC-BINDING DOMAIN-CONTAINING PROTEIN-RELATED-RELATED"/>
    <property type="match status" value="1"/>
</dbReference>
<feature type="compositionally biased region" description="Polar residues" evidence="2">
    <location>
        <begin position="515"/>
        <end position="531"/>
    </location>
</feature>
<feature type="domain" description="RNase H type-1" evidence="5">
    <location>
        <begin position="1961"/>
        <end position="2091"/>
    </location>
</feature>
<evidence type="ECO:0000259" key="3">
    <source>
        <dbReference type="PROSITE" id="PS50158"/>
    </source>
</evidence>
<dbReference type="InterPro" id="IPR001878">
    <property type="entry name" value="Znf_CCHC"/>
</dbReference>
<evidence type="ECO:0000313" key="7">
    <source>
        <dbReference type="Proteomes" id="UP001054252"/>
    </source>
</evidence>
<dbReference type="Proteomes" id="UP001054252">
    <property type="component" value="Unassembled WGS sequence"/>
</dbReference>
<feature type="compositionally biased region" description="Polar residues" evidence="2">
    <location>
        <begin position="484"/>
        <end position="505"/>
    </location>
</feature>
<evidence type="ECO:0000256" key="1">
    <source>
        <dbReference type="PROSITE-ProRule" id="PRU00047"/>
    </source>
</evidence>
<dbReference type="PANTHER" id="PTHR33116:SF70">
    <property type="entry name" value="NON-LTR RETROELEMENT REVERSE TRANSCRIPTASE-LIKE PROTEIN"/>
    <property type="match status" value="1"/>
</dbReference>
<dbReference type="InterPro" id="IPR043502">
    <property type="entry name" value="DNA/RNA_pol_sf"/>
</dbReference>
<gene>
    <name evidence="6" type="ORF">SLEP1_g47552</name>
</gene>
<proteinExistence type="predicted"/>
<feature type="region of interest" description="Disordered" evidence="2">
    <location>
        <begin position="641"/>
        <end position="745"/>
    </location>
</feature>
<feature type="compositionally biased region" description="Polar residues" evidence="2">
    <location>
        <begin position="426"/>
        <end position="465"/>
    </location>
</feature>
<dbReference type="CDD" id="cd06222">
    <property type="entry name" value="RNase_H_like"/>
    <property type="match status" value="1"/>
</dbReference>
<keyword evidence="1" id="KW-0863">Zinc-finger</keyword>
<evidence type="ECO:0000256" key="2">
    <source>
        <dbReference type="SAM" id="MobiDB-lite"/>
    </source>
</evidence>
<feature type="domain" description="Reverse transcriptase" evidence="4">
    <location>
        <begin position="1235"/>
        <end position="1516"/>
    </location>
</feature>
<dbReference type="SUPFAM" id="SSF56672">
    <property type="entry name" value="DNA/RNA polymerases"/>
    <property type="match status" value="1"/>
</dbReference>
<dbReference type="InterPro" id="IPR026960">
    <property type="entry name" value="RVT-Znf"/>
</dbReference>
<feature type="region of interest" description="Disordered" evidence="2">
    <location>
        <begin position="395"/>
        <end position="619"/>
    </location>
</feature>
<dbReference type="InterPro" id="IPR000477">
    <property type="entry name" value="RT_dom"/>
</dbReference>
<dbReference type="InterPro" id="IPR036691">
    <property type="entry name" value="Endo/exonu/phosph_ase_sf"/>
</dbReference>
<dbReference type="PROSITE" id="PS50878">
    <property type="entry name" value="RT_POL"/>
    <property type="match status" value="1"/>
</dbReference>
<dbReference type="InterPro" id="IPR044730">
    <property type="entry name" value="RNase_H-like_dom_plant"/>
</dbReference>
<feature type="domain" description="CCHC-type" evidence="3">
    <location>
        <begin position="318"/>
        <end position="333"/>
    </location>
</feature>
<dbReference type="EMBL" id="BPVZ01000137">
    <property type="protein sequence ID" value="GKV39839.1"/>
    <property type="molecule type" value="Genomic_DNA"/>
</dbReference>
<keyword evidence="1" id="KW-0479">Metal-binding</keyword>
<dbReference type="InterPro" id="IPR012337">
    <property type="entry name" value="RNaseH-like_sf"/>
</dbReference>
<dbReference type="Pfam" id="PF14111">
    <property type="entry name" value="DUF4283"/>
    <property type="match status" value="1"/>
</dbReference>
<dbReference type="Gene3D" id="3.60.10.10">
    <property type="entry name" value="Endonuclease/exonuclease/phosphatase"/>
    <property type="match status" value="1"/>
</dbReference>
<dbReference type="PROSITE" id="PS50879">
    <property type="entry name" value="RNASE_H_1"/>
    <property type="match status" value="1"/>
</dbReference>
<dbReference type="InterPro" id="IPR036397">
    <property type="entry name" value="RNaseH_sf"/>
</dbReference>
<dbReference type="InterPro" id="IPR025558">
    <property type="entry name" value="DUF4283"/>
</dbReference>
<dbReference type="Pfam" id="PF13456">
    <property type="entry name" value="RVT_3"/>
    <property type="match status" value="1"/>
</dbReference>
<reference evidence="6 7" key="1">
    <citation type="journal article" date="2021" name="Commun. Biol.">
        <title>The genome of Shorea leprosula (Dipterocarpaceae) highlights the ecological relevance of drought in aseasonal tropical rainforests.</title>
        <authorList>
            <person name="Ng K.K.S."/>
            <person name="Kobayashi M.J."/>
            <person name="Fawcett J.A."/>
            <person name="Hatakeyama M."/>
            <person name="Paape T."/>
            <person name="Ng C.H."/>
            <person name="Ang C.C."/>
            <person name="Tnah L.H."/>
            <person name="Lee C.T."/>
            <person name="Nishiyama T."/>
            <person name="Sese J."/>
            <person name="O'Brien M.J."/>
            <person name="Copetti D."/>
            <person name="Mohd Noor M.I."/>
            <person name="Ong R.C."/>
            <person name="Putra M."/>
            <person name="Sireger I.Z."/>
            <person name="Indrioko S."/>
            <person name="Kosugi Y."/>
            <person name="Izuno A."/>
            <person name="Isagi Y."/>
            <person name="Lee S.L."/>
            <person name="Shimizu K.K."/>
        </authorList>
    </citation>
    <scope>NUCLEOTIDE SEQUENCE [LARGE SCALE GENOMIC DNA]</scope>
    <source>
        <strain evidence="6">214</strain>
    </source>
</reference>
<dbReference type="Pfam" id="PF13966">
    <property type="entry name" value="zf-RVT"/>
    <property type="match status" value="1"/>
</dbReference>
<organism evidence="6 7">
    <name type="scientific">Rubroshorea leprosula</name>
    <dbReference type="NCBI Taxonomy" id="152421"/>
    <lineage>
        <taxon>Eukaryota</taxon>
        <taxon>Viridiplantae</taxon>
        <taxon>Streptophyta</taxon>
        <taxon>Embryophyta</taxon>
        <taxon>Tracheophyta</taxon>
        <taxon>Spermatophyta</taxon>
        <taxon>Magnoliopsida</taxon>
        <taxon>eudicotyledons</taxon>
        <taxon>Gunneridae</taxon>
        <taxon>Pentapetalae</taxon>
        <taxon>rosids</taxon>
        <taxon>malvids</taxon>
        <taxon>Malvales</taxon>
        <taxon>Dipterocarpaceae</taxon>
        <taxon>Rubroshorea</taxon>
    </lineage>
</organism>
<feature type="compositionally biased region" description="Basic and acidic residues" evidence="2">
    <location>
        <begin position="672"/>
        <end position="684"/>
    </location>
</feature>
<keyword evidence="1" id="KW-0862">Zinc</keyword>
<dbReference type="GO" id="GO:0008270">
    <property type="term" value="F:zinc ion binding"/>
    <property type="evidence" value="ECO:0007669"/>
    <property type="project" value="UniProtKB-KW"/>
</dbReference>
<dbReference type="SUPFAM" id="SSF56219">
    <property type="entry name" value="DNase I-like"/>
    <property type="match status" value="1"/>
</dbReference>
<feature type="compositionally biased region" description="Basic and acidic residues" evidence="2">
    <location>
        <begin position="605"/>
        <end position="615"/>
    </location>
</feature>
<name>A0AAV5LRS4_9ROSI</name>
<dbReference type="InterPro" id="IPR002156">
    <property type="entry name" value="RNaseH_domain"/>
</dbReference>
<dbReference type="GO" id="GO:0004523">
    <property type="term" value="F:RNA-DNA hybrid ribonuclease activity"/>
    <property type="evidence" value="ECO:0007669"/>
    <property type="project" value="InterPro"/>
</dbReference>
<comment type="caution">
    <text evidence="6">The sequence shown here is derived from an EMBL/GenBank/DDBJ whole genome shotgun (WGS) entry which is preliminary data.</text>
</comment>
<evidence type="ECO:0008006" key="8">
    <source>
        <dbReference type="Google" id="ProtNLM"/>
    </source>
</evidence>
<keyword evidence="7" id="KW-1185">Reference proteome</keyword>
<evidence type="ECO:0000259" key="4">
    <source>
        <dbReference type="PROSITE" id="PS50878"/>
    </source>
</evidence>
<sequence length="2123" mass="240162">MSVRAKLSLFENFPSVQETDLLDRSIKKIKDPKTNVFIESSRRGDNPLHGESSNLSTKDVLMTNQIADEEHLDTPMSESQNTATALANQSQNSLSYRDKLMGKENPVILSFNTIPSYMEEESDIDDDPEDDAPIVLLSRAEKRRIREPWMNAIIIKAFHPKPLGYNYVFPRVQAQWKLNGKWDFIDLGFDFFLVRFQDNEDLSKVIMGGPWFIGPYYLTMRRWEPNFDPEEAIRTTTTTAVWARLPNLSADYYDPITLQKIGNKIGLLLRVDAHTAHHTRGQYARVCVQIDIAQPVAKYIRIGKKKQRVIYEGVSALCFHCGRIGHRNNQCPQLNITSEIINEAANTATLPTHASDSTFPNVKAVTSPTILSPASQTSDIDKSFDKDYGPWLLVERRRAKRKPPSNPSAPEKTPANPKARDVRDSGGSTRNTSPKTQRVTNNSLSNQQNGNVLSAINVDQSSKQGPTVHKAKAPLVDYSKPEPKTQQWVSKTSTKVQGPPMSTTIHEPKYKPKTSHTQGQPSHQANISEPNSRSDIHRLSVPQQDLSSCSPNSVQPTHSTPDHFTSTSTSGTHPQSQSPHISTSPLPNHGSTPVSESCSKNTDVSCREPAVRPDGDSFGVDARLHIPQGIQMVVESIVHGVESSHSHGHGGEPPRDSPLDPPSRGKSRSKRVMSDRESRIDRRRQSTRRGVEPYQATSIDKLCLPKPPEDRPARGENGTHSPGTENPVVTRDPHREGLPNPFPTISFSPSQVPLMDIPIPTAALKAGFRKSVTDLIRIHNPAMLLILETKISCPDAQEVANSLGFPKSCIVNSDGLAGGLWLLWDDSRRSVDILSTNNQAIHAVIQVSNNPLCPFNWYFSGIYGRPQFEIRNMLWQELSAMANIIQGPWMIIGDFNDVVDQSEKFGGNEISQTRARAYLDCMNYCNMVDLGFIGNRFTWVNMRFSNQLIRERLDRAWANPDWKLSFPEASLFHLPRTHSDHCPILLDLNPSCPRFGSRLFRLEKFWIEHPDFQSITHQVWVDTNTNTAKSVELTMNRAKAWSLVTFGNIFKRKKKLLARIEGIQKSHAYNFSSFLWNLERDLLQQYNDILNWEADLWFMKSRADWIVDGDRNTRFFHVTTLKHRSRNRIFGLFNSQGNWISDGSGLASIAIDFFSELFNTSHTHSFSNSYESLQSHFQPSYCLDSIRGCPSNKEIWDAVNSLKSFKAPGPDGTHPFFYKRMWPLIGEKISCEVKNIFLTGCIPPKWNECLLVLIPKLQSPGHIHQFRPISLCNTIYKIISKILVHRIKPWMDKIISPCQSSFIPGKQGTDNILILQELVHSFSKKTGQTGDMICKLDLEKAFDRLEWSFIYETLLYFQFPLDIVNLIMSAISSTSISILIKGEKTEEFYPSRGIRQGDPLSPYIFILCMEYLSIRISVDMETGLWKGTKCGRRGPSLSHIFFADDIIFIGKATAANCLHLKDVLQSFCERSGQKINNLKSKMFFSKNVGQAVRDNLCSILGFSQTDDLGKYLGVPISAKKLTRSKWQFVVDKVRAKLSGWKSKFLSFAGRTTLAKSVLAAVPNYYMQSSLLPASIQKELDQISRNFIWGSEVEQRKIHLVNWNIVSSPKHLGGLGLKSAREANLVAMCKLNWRLHQEKDKVWSTIFRNKYNIQECHNRPAATGSPAWKAITKGFDLFSSGLKWVPHTGANISFWTDCWATEIPLASMVYGPHPLDFKTITVSDFFTAGGQAPDLISYSFPGEIFNKLKAIPRSIVSEREDSLAWKGTPRGEFTAASAYNLLKNHSVCVSKDWDWIWKLPTTPKIQHFFWLLAHQRLKCFGFLHHLSISATATCPLCRNEEETVEHLIRFCPSSTAILHDLFPDSSSQQQQQQDMDFISWLKFNSHCTLKTEVMNIPWNILFCFTIWGIWLHRNQTVHSPHPYQLNILRSTITERAAEFWASIIPKASRTYHEENFKWAKPPPNVIKLNTDGSAKGNPGISAAGGIFRDHHGNWKLGYARKIGWSNSLAAELWAIRDGLQLAVTHNFSHIIVESDSLVAIHLLHEPLPPSHNLSPLIFDCRELFQLIHHAELKHVVRESNMAADQMAKLGHGIDQDFVTFESIPFSVKQFCIADMMGIEFPRMC</sequence>
<accession>A0AAV5LRS4</accession>
<dbReference type="Gene3D" id="3.30.420.10">
    <property type="entry name" value="Ribonuclease H-like superfamily/Ribonuclease H"/>
    <property type="match status" value="1"/>
</dbReference>